<accession>A0A1R4GW62</accession>
<dbReference type="EMBL" id="FUHW01000052">
    <property type="protein sequence ID" value="SJM72335.1"/>
    <property type="molecule type" value="Genomic_DNA"/>
</dbReference>
<protein>
    <submittedName>
        <fullName evidence="2">Uncharacterized protein</fullName>
    </submittedName>
</protein>
<sequence length="59" mass="6477">MIQHLQWSAKTATAPTAPDVHKENMQTNALNRRGQDDACRPAWQVRVEKADPHSAGAGL</sequence>
<evidence type="ECO:0000313" key="3">
    <source>
        <dbReference type="Proteomes" id="UP000195913"/>
    </source>
</evidence>
<gene>
    <name evidence="2" type="ORF">FM101_14850</name>
</gene>
<evidence type="ECO:0000256" key="1">
    <source>
        <dbReference type="SAM" id="MobiDB-lite"/>
    </source>
</evidence>
<dbReference type="AlphaFoldDB" id="A0A1R4GW62"/>
<feature type="region of interest" description="Disordered" evidence="1">
    <location>
        <begin position="1"/>
        <end position="22"/>
    </location>
</feature>
<keyword evidence="3" id="KW-1185">Reference proteome</keyword>
<proteinExistence type="predicted"/>
<organism evidence="2 3">
    <name type="scientific">Arthrobacter rhombi</name>
    <dbReference type="NCBI Taxonomy" id="71253"/>
    <lineage>
        <taxon>Bacteria</taxon>
        <taxon>Bacillati</taxon>
        <taxon>Actinomycetota</taxon>
        <taxon>Actinomycetes</taxon>
        <taxon>Micrococcales</taxon>
        <taxon>Micrococcaceae</taxon>
        <taxon>Arthrobacter</taxon>
    </lineage>
</organism>
<feature type="compositionally biased region" description="Polar residues" evidence="1">
    <location>
        <begin position="1"/>
        <end position="14"/>
    </location>
</feature>
<reference evidence="2 3" key="1">
    <citation type="submission" date="2017-02" db="EMBL/GenBank/DDBJ databases">
        <authorList>
            <person name="Peterson S.W."/>
        </authorList>
    </citation>
    <scope>NUCLEOTIDE SEQUENCE [LARGE SCALE GENOMIC DNA]</scope>
    <source>
        <strain evidence="2 3">B Ar 00.02</strain>
    </source>
</reference>
<name>A0A1R4GW62_9MICC</name>
<evidence type="ECO:0000313" key="2">
    <source>
        <dbReference type="EMBL" id="SJM72335.1"/>
    </source>
</evidence>
<dbReference type="Proteomes" id="UP000195913">
    <property type="component" value="Unassembled WGS sequence"/>
</dbReference>